<dbReference type="InterPro" id="IPR051260">
    <property type="entry name" value="Diverse_substr_monoxygenases"/>
</dbReference>
<feature type="binding site" evidence="6">
    <location>
        <position position="157"/>
    </location>
    <ligand>
        <name>FMN</name>
        <dbReference type="ChEBI" id="CHEBI:58210"/>
    </ligand>
</feature>
<feature type="domain" description="Luciferase-like" evidence="7">
    <location>
        <begin position="35"/>
        <end position="387"/>
    </location>
</feature>
<dbReference type="GO" id="GO:0016705">
    <property type="term" value="F:oxidoreductase activity, acting on paired donors, with incorporation or reduction of molecular oxygen"/>
    <property type="evidence" value="ECO:0007669"/>
    <property type="project" value="InterPro"/>
</dbReference>
<feature type="binding site" evidence="6">
    <location>
        <position position="161"/>
    </location>
    <ligand>
        <name>FMN</name>
        <dbReference type="ChEBI" id="CHEBI:58210"/>
    </ligand>
</feature>
<keyword evidence="3" id="KW-0560">Oxidoreductase</keyword>
<evidence type="ECO:0000313" key="8">
    <source>
        <dbReference type="EMBL" id="OUI98888.1"/>
    </source>
</evidence>
<dbReference type="PANTHER" id="PTHR30011">
    <property type="entry name" value="ALKANESULFONATE MONOOXYGENASE-RELATED"/>
    <property type="match status" value="1"/>
</dbReference>
<dbReference type="SUPFAM" id="SSF51679">
    <property type="entry name" value="Bacterial luciferase-like"/>
    <property type="match status" value="1"/>
</dbReference>
<dbReference type="InterPro" id="IPR011251">
    <property type="entry name" value="Luciferase-like_dom"/>
</dbReference>
<dbReference type="PIRSF" id="PIRSF000337">
    <property type="entry name" value="NTA_MOA"/>
    <property type="match status" value="1"/>
</dbReference>
<evidence type="ECO:0000256" key="5">
    <source>
        <dbReference type="ARBA" id="ARBA00033748"/>
    </source>
</evidence>
<organism evidence="8 9">
    <name type="scientific">Acetobacter cibinongensis</name>
    <dbReference type="NCBI Taxonomy" id="146475"/>
    <lineage>
        <taxon>Bacteria</taxon>
        <taxon>Pseudomonadati</taxon>
        <taxon>Pseudomonadota</taxon>
        <taxon>Alphaproteobacteria</taxon>
        <taxon>Acetobacterales</taxon>
        <taxon>Acetobacteraceae</taxon>
        <taxon>Acetobacter</taxon>
    </lineage>
</organism>
<comment type="similarity">
    <text evidence="5">Belongs to the NtaA/SnaA/DszA monooxygenase family.</text>
</comment>
<evidence type="ECO:0000256" key="2">
    <source>
        <dbReference type="ARBA" id="ARBA00022643"/>
    </source>
</evidence>
<evidence type="ECO:0000313" key="9">
    <source>
        <dbReference type="Proteomes" id="UP000196086"/>
    </source>
</evidence>
<dbReference type="NCBIfam" id="TIGR03860">
    <property type="entry name" value="FMN_nitrolo"/>
    <property type="match status" value="1"/>
</dbReference>
<evidence type="ECO:0000256" key="6">
    <source>
        <dbReference type="PIRSR" id="PIRSR000337-1"/>
    </source>
</evidence>
<comment type="caution">
    <text evidence="8">The sequence shown here is derived from an EMBL/GenBank/DDBJ whole genome shotgun (WGS) entry which is preliminary data.</text>
</comment>
<sequence>MSKTASSGTKKRQLVLGAFLTRYGHHPGAWRQPETQLGVGPDFASWLHLARTAERGKFDTVFLADFVGMGGDDLSSYEKGAGFHGFEPLSLISALAAATTHVGLVATVNTNFSHPYTLARTLASIDHLSGGRVGWNVVSSLSPGSIATFGVHDPLDHAARYDRASEFIDVAKKLWDSWDDDAFDHPDKSSGRFLSPDQGHPVHHHGKYFDVDAVLDLPRPVQGYPVFVQAGNSDTGRDFSARHAEMIYAAAQFVEDAKDYYDDVKGRLARWGRSPEQLKITPGLSFSIGRTEEEAHEKFERLQGAVNFSGPVELMGVDLTGYPLDGPLPTDIPVPENGKGRWTQVVRLAEREKLTIRQLVLRYNVVRGHRVVIGTPAQVADQIEDWFLKGVVDGFNLISPLNPAFLEEFVDLVVPELQRREIFRTAYEGKTLRDRLNLPRPVNQHARLAVNEREAVQA</sequence>
<dbReference type="PANTHER" id="PTHR30011:SF16">
    <property type="entry name" value="C2H2 FINGER DOMAIN TRANSCRIPTION FACTOR (EUROFUNG)-RELATED"/>
    <property type="match status" value="1"/>
</dbReference>
<dbReference type="Pfam" id="PF00296">
    <property type="entry name" value="Bac_luciferase"/>
    <property type="match status" value="1"/>
</dbReference>
<dbReference type="RefSeq" id="WP_086652258.1">
    <property type="nucleotide sequence ID" value="NZ_JOMQ01000082.1"/>
</dbReference>
<evidence type="ECO:0000256" key="1">
    <source>
        <dbReference type="ARBA" id="ARBA00022630"/>
    </source>
</evidence>
<evidence type="ECO:0000259" key="7">
    <source>
        <dbReference type="Pfam" id="PF00296"/>
    </source>
</evidence>
<reference evidence="8 9" key="1">
    <citation type="submission" date="2014-06" db="EMBL/GenBank/DDBJ databases">
        <authorList>
            <person name="Ju J."/>
            <person name="Zhang J."/>
        </authorList>
    </citation>
    <scope>NUCLEOTIDE SEQUENCE [LARGE SCALE GENOMIC DNA]</scope>
    <source>
        <strain evidence="8 9">DsW_47</strain>
    </source>
</reference>
<dbReference type="OrthoDB" id="6752030at2"/>
<gene>
    <name evidence="8" type="ORF">HK14_15140</name>
</gene>
<feature type="binding site" evidence="6">
    <location>
        <position position="65"/>
    </location>
    <ligand>
        <name>FMN</name>
        <dbReference type="ChEBI" id="CHEBI:58210"/>
    </ligand>
</feature>
<dbReference type="InterPro" id="IPR016215">
    <property type="entry name" value="NTA_MOA"/>
</dbReference>
<name>A0A1Z5YRC8_9PROT</name>
<evidence type="ECO:0000256" key="3">
    <source>
        <dbReference type="ARBA" id="ARBA00023002"/>
    </source>
</evidence>
<dbReference type="GO" id="GO:0004497">
    <property type="term" value="F:monooxygenase activity"/>
    <property type="evidence" value="ECO:0007669"/>
    <property type="project" value="UniProtKB-KW"/>
</dbReference>
<dbReference type="AlphaFoldDB" id="A0A1Z5YRC8"/>
<protein>
    <submittedName>
        <fullName evidence="8">Nitrilotriacetate monooxygenase</fullName>
    </submittedName>
</protein>
<keyword evidence="1 6" id="KW-0285">Flavoprotein</keyword>
<proteinExistence type="inferred from homology"/>
<accession>A0A1Z5YRC8</accession>
<keyword evidence="2 6" id="KW-0288">FMN</keyword>
<evidence type="ECO:0000256" key="4">
    <source>
        <dbReference type="ARBA" id="ARBA00023033"/>
    </source>
</evidence>
<dbReference type="EMBL" id="JOMQ01000082">
    <property type="protein sequence ID" value="OUI98888.1"/>
    <property type="molecule type" value="Genomic_DNA"/>
</dbReference>
<dbReference type="Proteomes" id="UP000196086">
    <property type="component" value="Unassembled WGS sequence"/>
</dbReference>
<dbReference type="Gene3D" id="3.20.20.30">
    <property type="entry name" value="Luciferase-like domain"/>
    <property type="match status" value="1"/>
</dbReference>
<dbReference type="InterPro" id="IPR036661">
    <property type="entry name" value="Luciferase-like_sf"/>
</dbReference>
<keyword evidence="4 8" id="KW-0503">Monooxygenase</keyword>
<feature type="binding site" evidence="6">
    <location>
        <position position="107"/>
    </location>
    <ligand>
        <name>FMN</name>
        <dbReference type="ChEBI" id="CHEBI:58210"/>
    </ligand>
</feature>
<feature type="binding site" evidence="6">
    <location>
        <position position="233"/>
    </location>
    <ligand>
        <name>FMN</name>
        <dbReference type="ChEBI" id="CHEBI:58210"/>
    </ligand>
</feature>
<dbReference type="CDD" id="cd01095">
    <property type="entry name" value="Nitrilotriacetate_monoxgenase"/>
    <property type="match status" value="1"/>
</dbReference>